<dbReference type="InterPro" id="IPR001387">
    <property type="entry name" value="Cro/C1-type_HTH"/>
</dbReference>
<keyword evidence="1" id="KW-0238">DNA-binding</keyword>
<name>A0A1C1Z6X5_LIMRT</name>
<dbReference type="InterPro" id="IPR010982">
    <property type="entry name" value="Lambda_DNA-bd_dom_sf"/>
</dbReference>
<evidence type="ECO:0000313" key="3">
    <source>
        <dbReference type="Proteomes" id="UP000244083"/>
    </source>
</evidence>
<evidence type="ECO:0000256" key="1">
    <source>
        <dbReference type="ARBA" id="ARBA00023125"/>
    </source>
</evidence>
<dbReference type="RefSeq" id="WP_065867952.1">
    <property type="nucleotide sequence ID" value="NZ_CAJSZG010000003.1"/>
</dbReference>
<dbReference type="GO" id="GO:0003700">
    <property type="term" value="F:DNA-binding transcription factor activity"/>
    <property type="evidence" value="ECO:0007669"/>
    <property type="project" value="TreeGrafter"/>
</dbReference>
<accession>A0A1C1Z6X5</accession>
<dbReference type="InterPro" id="IPR050807">
    <property type="entry name" value="TransReg_Diox_bact_type"/>
</dbReference>
<proteinExistence type="predicted"/>
<dbReference type="SUPFAM" id="SSF47413">
    <property type="entry name" value="lambda repressor-like DNA-binding domains"/>
    <property type="match status" value="1"/>
</dbReference>
<gene>
    <name evidence="2" type="ORF">DB325_03815</name>
</gene>
<dbReference type="Proteomes" id="UP000244083">
    <property type="component" value="Unassembled WGS sequence"/>
</dbReference>
<organism evidence="2 3">
    <name type="scientific">Limosilactobacillus reuteri</name>
    <name type="common">Lactobacillus reuteri</name>
    <dbReference type="NCBI Taxonomy" id="1598"/>
    <lineage>
        <taxon>Bacteria</taxon>
        <taxon>Bacillati</taxon>
        <taxon>Bacillota</taxon>
        <taxon>Bacilli</taxon>
        <taxon>Lactobacillales</taxon>
        <taxon>Lactobacillaceae</taxon>
        <taxon>Limosilactobacillus</taxon>
    </lineage>
</organism>
<reference evidence="3" key="1">
    <citation type="submission" date="2018-04" db="EMBL/GenBank/DDBJ databases">
        <title>Draft Genome Sequences of 10 Lactobacillus Species from 22 Commercial Probiotic Products.</title>
        <authorList>
            <person name="Gangiredla J."/>
            <person name="Barnaba T.J."/>
            <person name="Mammel M.K."/>
            <person name="Lacher D.W."/>
            <person name="Elkins C.A."/>
            <person name="Lampel K.A."/>
            <person name="Whitehouse C.A."/>
            <person name="Tartera C."/>
        </authorList>
    </citation>
    <scope>NUCLEOTIDE SEQUENCE [LARGE SCALE GENOMIC DNA]</scope>
    <source>
        <strain evidence="3">DS12_10</strain>
    </source>
</reference>
<sequence length="107" mass="12370">MRAIRKHLGVTQERLAELSGLSVNFISRLERTNDQNVSLKSLRRIANALQIPITQLLENTNFNNNEPSETQNNYYKVDQLCFELKSKDPKTAIELTDSFLNILKYTK</sequence>
<evidence type="ECO:0000313" key="2">
    <source>
        <dbReference type="EMBL" id="PTV04476.1"/>
    </source>
</evidence>
<protein>
    <submittedName>
        <fullName evidence="2">XRE family transcriptional regulator</fullName>
    </submittedName>
</protein>
<dbReference type="Pfam" id="PF01381">
    <property type="entry name" value="HTH_3"/>
    <property type="match status" value="1"/>
</dbReference>
<dbReference type="PROSITE" id="PS50943">
    <property type="entry name" value="HTH_CROC1"/>
    <property type="match status" value="1"/>
</dbReference>
<dbReference type="EMBL" id="QAZN01000004">
    <property type="protein sequence ID" value="PTV04476.1"/>
    <property type="molecule type" value="Genomic_DNA"/>
</dbReference>
<comment type="caution">
    <text evidence="2">The sequence shown here is derived from an EMBL/GenBank/DDBJ whole genome shotgun (WGS) entry which is preliminary data.</text>
</comment>
<dbReference type="GO" id="GO:0005829">
    <property type="term" value="C:cytosol"/>
    <property type="evidence" value="ECO:0007669"/>
    <property type="project" value="TreeGrafter"/>
</dbReference>
<dbReference type="CDD" id="cd00093">
    <property type="entry name" value="HTH_XRE"/>
    <property type="match status" value="1"/>
</dbReference>
<dbReference type="PANTHER" id="PTHR46797:SF1">
    <property type="entry name" value="METHYLPHOSPHONATE SYNTHASE"/>
    <property type="match status" value="1"/>
</dbReference>
<dbReference type="PANTHER" id="PTHR46797">
    <property type="entry name" value="HTH-TYPE TRANSCRIPTIONAL REGULATOR"/>
    <property type="match status" value="1"/>
</dbReference>
<dbReference type="GO" id="GO:0003677">
    <property type="term" value="F:DNA binding"/>
    <property type="evidence" value="ECO:0007669"/>
    <property type="project" value="UniProtKB-KW"/>
</dbReference>
<dbReference type="Gene3D" id="1.10.260.40">
    <property type="entry name" value="lambda repressor-like DNA-binding domains"/>
    <property type="match status" value="1"/>
</dbReference>
<dbReference type="AlphaFoldDB" id="A0A1C1Z6X5"/>
<dbReference type="SMART" id="SM00530">
    <property type="entry name" value="HTH_XRE"/>
    <property type="match status" value="1"/>
</dbReference>